<evidence type="ECO:0000313" key="2">
    <source>
        <dbReference type="Proteomes" id="UP000770015"/>
    </source>
</evidence>
<dbReference type="InterPro" id="IPR015915">
    <property type="entry name" value="Kelch-typ_b-propeller"/>
</dbReference>
<proteinExistence type="predicted"/>
<sequence length="241" mass="25667">MNHPNLASAANRLFVLGGLSGNINGSFYGLRDAFEYDPVANTWETLPSLPEGTGRGSSIVGVYRDEIILAGGVERIELRYGGEQLTVDTVSAFNIRTHTWRSLPPLPEGREHAGGAVIGDKFYVVGGRFMGEANVRDTVLELSLKTWQWSSGRAPMPTARGGISVAAVGNRIFAFGGEGNPDPTSGNTFNESEVYDRLAPMPIPRHGFAAVAVGGTIYTPAGGIRDFGVTDRLQAFHSGGL</sequence>
<dbReference type="AlphaFoldDB" id="A0A9P8V133"/>
<reference evidence="1" key="1">
    <citation type="journal article" date="2021" name="Nat. Commun.">
        <title>Genetic determinants of endophytism in the Arabidopsis root mycobiome.</title>
        <authorList>
            <person name="Mesny F."/>
            <person name="Miyauchi S."/>
            <person name="Thiergart T."/>
            <person name="Pickel B."/>
            <person name="Atanasova L."/>
            <person name="Karlsson M."/>
            <person name="Huettel B."/>
            <person name="Barry K.W."/>
            <person name="Haridas S."/>
            <person name="Chen C."/>
            <person name="Bauer D."/>
            <person name="Andreopoulos W."/>
            <person name="Pangilinan J."/>
            <person name="LaButti K."/>
            <person name="Riley R."/>
            <person name="Lipzen A."/>
            <person name="Clum A."/>
            <person name="Drula E."/>
            <person name="Henrissat B."/>
            <person name="Kohler A."/>
            <person name="Grigoriev I.V."/>
            <person name="Martin F.M."/>
            <person name="Hacquard S."/>
        </authorList>
    </citation>
    <scope>NUCLEOTIDE SEQUENCE</scope>
    <source>
        <strain evidence="1">MPI-SDFR-AT-0117</strain>
    </source>
</reference>
<dbReference type="Proteomes" id="UP000770015">
    <property type="component" value="Unassembled WGS sequence"/>
</dbReference>
<dbReference type="PANTHER" id="PTHR45632:SF24">
    <property type="entry name" value="GALACTOSE OXIDASE"/>
    <property type="match status" value="1"/>
</dbReference>
<dbReference type="PANTHER" id="PTHR45632">
    <property type="entry name" value="LD33804P"/>
    <property type="match status" value="1"/>
</dbReference>
<evidence type="ECO:0000313" key="1">
    <source>
        <dbReference type="EMBL" id="KAH6664771.1"/>
    </source>
</evidence>
<dbReference type="SUPFAM" id="SSF117281">
    <property type="entry name" value="Kelch motif"/>
    <property type="match status" value="1"/>
</dbReference>
<evidence type="ECO:0008006" key="3">
    <source>
        <dbReference type="Google" id="ProtNLM"/>
    </source>
</evidence>
<protein>
    <recommendedName>
        <fullName evidence="3">Galactose oxidase</fullName>
    </recommendedName>
</protein>
<dbReference type="Gene3D" id="2.120.10.80">
    <property type="entry name" value="Kelch-type beta propeller"/>
    <property type="match status" value="1"/>
</dbReference>
<dbReference type="OrthoDB" id="45365at2759"/>
<name>A0A9P8V133_9PEZI</name>
<dbReference type="EMBL" id="JAGSXJ010000039">
    <property type="protein sequence ID" value="KAH6664771.1"/>
    <property type="molecule type" value="Genomic_DNA"/>
</dbReference>
<dbReference type="InterPro" id="IPR006652">
    <property type="entry name" value="Kelch_1"/>
</dbReference>
<accession>A0A9P8V133</accession>
<comment type="caution">
    <text evidence="1">The sequence shown here is derived from an EMBL/GenBank/DDBJ whole genome shotgun (WGS) entry which is preliminary data.</text>
</comment>
<dbReference type="SMART" id="SM00612">
    <property type="entry name" value="Kelch"/>
    <property type="match status" value="4"/>
</dbReference>
<gene>
    <name evidence="1" type="ORF">F5X68DRAFT_217636</name>
</gene>
<organism evidence="1 2">
    <name type="scientific">Plectosphaerella plurivora</name>
    <dbReference type="NCBI Taxonomy" id="936078"/>
    <lineage>
        <taxon>Eukaryota</taxon>
        <taxon>Fungi</taxon>
        <taxon>Dikarya</taxon>
        <taxon>Ascomycota</taxon>
        <taxon>Pezizomycotina</taxon>
        <taxon>Sordariomycetes</taxon>
        <taxon>Hypocreomycetidae</taxon>
        <taxon>Glomerellales</taxon>
        <taxon>Plectosphaerellaceae</taxon>
        <taxon>Plectosphaerella</taxon>
    </lineage>
</organism>
<keyword evidence="2" id="KW-1185">Reference proteome</keyword>
<dbReference type="Pfam" id="PF01344">
    <property type="entry name" value="Kelch_1"/>
    <property type="match status" value="2"/>
</dbReference>